<keyword evidence="1" id="KW-0378">Hydrolase</keyword>
<dbReference type="AlphaFoldDB" id="A0A1L0F449"/>
<evidence type="ECO:0000313" key="2">
    <source>
        <dbReference type="Proteomes" id="UP000183794"/>
    </source>
</evidence>
<reference evidence="1 2" key="1">
    <citation type="submission" date="2016-11" db="EMBL/GenBank/DDBJ databases">
        <authorList>
            <person name="Jaros S."/>
            <person name="Januszkiewicz K."/>
            <person name="Wedrychowicz H."/>
        </authorList>
    </citation>
    <scope>NUCLEOTIDE SEQUENCE [LARGE SCALE GENOMIC DNA]</scope>
    <source>
        <strain evidence="1">NVI 5450</strain>
    </source>
</reference>
<proteinExistence type="predicted"/>
<protein>
    <submittedName>
        <fullName evidence="1">ATP-dependent zinc metalloprotease FtsH</fullName>
    </submittedName>
</protein>
<organism evidence="1 2">
    <name type="scientific">Moritella viscosa</name>
    <dbReference type="NCBI Taxonomy" id="80854"/>
    <lineage>
        <taxon>Bacteria</taxon>
        <taxon>Pseudomonadati</taxon>
        <taxon>Pseudomonadota</taxon>
        <taxon>Gammaproteobacteria</taxon>
        <taxon>Alteromonadales</taxon>
        <taxon>Moritellaceae</taxon>
        <taxon>Moritella</taxon>
    </lineage>
</organism>
<evidence type="ECO:0000313" key="1">
    <source>
        <dbReference type="EMBL" id="SGZ16532.1"/>
    </source>
</evidence>
<gene>
    <name evidence="1" type="ORF">NVI5450_4347</name>
</gene>
<dbReference type="GO" id="GO:0006508">
    <property type="term" value="P:proteolysis"/>
    <property type="evidence" value="ECO:0007669"/>
    <property type="project" value="UniProtKB-KW"/>
</dbReference>
<dbReference type="GO" id="GO:0008237">
    <property type="term" value="F:metallopeptidase activity"/>
    <property type="evidence" value="ECO:0007669"/>
    <property type="project" value="UniProtKB-KW"/>
</dbReference>
<keyword evidence="1" id="KW-0645">Protease</keyword>
<dbReference type="Proteomes" id="UP000183794">
    <property type="component" value="Unassembled WGS sequence"/>
</dbReference>
<dbReference type="RefSeq" id="WP_075518483.1">
    <property type="nucleotide sequence ID" value="NZ_FPLD01000129.1"/>
</dbReference>
<sequence>MKGTIMLMNLKPCWSLYKEMYISGTLENYKKNLQEWTISANAKRQTEFTFEINEEDKTPAEFNAMMLAIPIKQDHRSTTEILIEEEFFHTSAHSEKLQNALDCILNIINTK</sequence>
<name>A0A1L0F449_9GAMM</name>
<accession>A0A1L0F449</accession>
<keyword evidence="1" id="KW-0482">Metalloprotease</keyword>
<dbReference type="EMBL" id="FPLD01000129">
    <property type="protein sequence ID" value="SGZ16532.1"/>
    <property type="molecule type" value="Genomic_DNA"/>
</dbReference>